<feature type="domain" description="L-asparaginase N-terminal" evidence="11">
    <location>
        <begin position="35"/>
        <end position="223"/>
    </location>
</feature>
<evidence type="ECO:0000256" key="6">
    <source>
        <dbReference type="PIRSR" id="PIRSR001220-2"/>
    </source>
</evidence>
<dbReference type="PIRSF" id="PIRSF500176">
    <property type="entry name" value="L_ASNase"/>
    <property type="match status" value="1"/>
</dbReference>
<dbReference type="PANTHER" id="PTHR11707:SF28">
    <property type="entry name" value="60 KDA LYSOPHOSPHOLIPASE"/>
    <property type="match status" value="1"/>
</dbReference>
<feature type="binding site" evidence="6">
    <location>
        <begin position="128"/>
        <end position="129"/>
    </location>
    <ligand>
        <name>substrate</name>
    </ligand>
</feature>
<dbReference type="CDD" id="cd08964">
    <property type="entry name" value="L-asparaginase_II"/>
    <property type="match status" value="1"/>
</dbReference>
<feature type="active site" evidence="8">
    <location>
        <position position="128"/>
    </location>
</feature>
<evidence type="ECO:0000256" key="1">
    <source>
        <dbReference type="ARBA" id="ARBA00010518"/>
    </source>
</evidence>
<keyword evidence="10" id="KW-0732">Signal</keyword>
<gene>
    <name evidence="13" type="ORF">S7711_05910</name>
</gene>
<dbReference type="EC" id="3.5.1.1" evidence="2"/>
<protein>
    <recommendedName>
        <fullName evidence="2">asparaginase</fullName>
        <ecNumber evidence="2">3.5.1.1</ecNumber>
    </recommendedName>
</protein>
<reference evidence="13 14" key="1">
    <citation type="journal article" date="2014" name="BMC Genomics">
        <title>Comparative genome sequencing reveals chemotype-specific gene clusters in the toxigenic black mold Stachybotrys.</title>
        <authorList>
            <person name="Semeiks J."/>
            <person name="Borek D."/>
            <person name="Otwinowski Z."/>
            <person name="Grishin N.V."/>
        </authorList>
    </citation>
    <scope>NUCLEOTIDE SEQUENCE [LARGE SCALE GENOMIC DNA]</scope>
    <source>
        <strain evidence="14">CBS 109288 / IBT 7711</strain>
    </source>
</reference>
<dbReference type="GO" id="GO:0006530">
    <property type="term" value="P:L-asparagine catabolic process"/>
    <property type="evidence" value="ECO:0007669"/>
    <property type="project" value="UniProtKB-ARBA"/>
</dbReference>
<dbReference type="EMBL" id="KL648331">
    <property type="protein sequence ID" value="KEY71318.1"/>
    <property type="molecule type" value="Genomic_DNA"/>
</dbReference>
<dbReference type="SUPFAM" id="SSF53774">
    <property type="entry name" value="Glutaminase/Asparaginase"/>
    <property type="match status" value="1"/>
</dbReference>
<evidence type="ECO:0000256" key="4">
    <source>
        <dbReference type="ARBA" id="ARBA00049366"/>
    </source>
</evidence>
<dbReference type="InterPro" id="IPR006034">
    <property type="entry name" value="Asparaginase/glutaminase-like"/>
</dbReference>
<evidence type="ECO:0000256" key="8">
    <source>
        <dbReference type="PROSITE-ProRule" id="PRU10100"/>
    </source>
</evidence>
<dbReference type="InterPro" id="IPR027473">
    <property type="entry name" value="L-asparaginase_C"/>
</dbReference>
<dbReference type="PROSITE" id="PS51732">
    <property type="entry name" value="ASN_GLN_ASE_3"/>
    <property type="match status" value="1"/>
</dbReference>
<dbReference type="InterPro" id="IPR027475">
    <property type="entry name" value="Asparaginase/glutaminase_AS2"/>
</dbReference>
<dbReference type="PRINTS" id="PR00139">
    <property type="entry name" value="ASNGLNASE"/>
</dbReference>
<evidence type="ECO:0000259" key="11">
    <source>
        <dbReference type="Pfam" id="PF00710"/>
    </source>
</evidence>
<dbReference type="PANTHER" id="PTHR11707">
    <property type="entry name" value="L-ASPARAGINASE"/>
    <property type="match status" value="1"/>
</dbReference>
<dbReference type="InterPro" id="IPR027474">
    <property type="entry name" value="L-asparaginase_N"/>
</dbReference>
<evidence type="ECO:0000313" key="14">
    <source>
        <dbReference type="Proteomes" id="UP000028045"/>
    </source>
</evidence>
<dbReference type="AlphaFoldDB" id="A0A084B189"/>
<dbReference type="HOGENOM" id="CLU_019134_1_1_1"/>
<dbReference type="Proteomes" id="UP000028045">
    <property type="component" value="Unassembled WGS sequence"/>
</dbReference>
<sequence length="366" mass="38974">MKVATLHFLPALVAAVTYPPLPLDAETAYNSTLRNVTIFGTGGTIASVGSSSTETVGGLGGGYEVGLGVGQVLEAVPELAERANIKAYQVTNEPSGSINQTHLLELSYRVSAELARDEISGVVITHGTDTLEETCFFLEMTVRTEKPIICTAAMRPATAISADGPMNILESVVLATAPNARGRGAMIVLSDRIGSAFYVTKTHANAMETFHNFDAGVLGYFINLVPYFFYHPVPPVGKRFFNVSGVETLPRVDILYSHQEQSPDLFQFSSDNGAAGIVYAGNGAGGISRDAREVAEHVHNTTGKPIVASRKVNTGFATTRTFVIGSGFLNPVRARIFLQLGLLQGMDNSGIVALFATLYPDAWPAE</sequence>
<comment type="similarity">
    <text evidence="1 9">Belongs to the asparaginase 1 family.</text>
</comment>
<dbReference type="InterPro" id="IPR040919">
    <property type="entry name" value="Asparaginase_C"/>
</dbReference>
<evidence type="ECO:0000256" key="2">
    <source>
        <dbReference type="ARBA" id="ARBA00012920"/>
    </source>
</evidence>
<dbReference type="PIRSF" id="PIRSF001220">
    <property type="entry name" value="L-ASNase_gatD"/>
    <property type="match status" value="1"/>
</dbReference>
<dbReference type="NCBIfam" id="TIGR00520">
    <property type="entry name" value="asnASE_II"/>
    <property type="match status" value="1"/>
</dbReference>
<dbReference type="GO" id="GO:0004067">
    <property type="term" value="F:asparaginase activity"/>
    <property type="evidence" value="ECO:0007669"/>
    <property type="project" value="UniProtKB-UniRule"/>
</dbReference>
<comment type="catalytic activity">
    <reaction evidence="4">
        <text>L-asparagine + H2O = L-aspartate + NH4(+)</text>
        <dbReference type="Rhea" id="RHEA:21016"/>
        <dbReference type="ChEBI" id="CHEBI:15377"/>
        <dbReference type="ChEBI" id="CHEBI:28938"/>
        <dbReference type="ChEBI" id="CHEBI:29991"/>
        <dbReference type="ChEBI" id="CHEBI:58048"/>
        <dbReference type="EC" id="3.5.1.1"/>
    </reaction>
</comment>
<evidence type="ECO:0000256" key="5">
    <source>
        <dbReference type="PIRSR" id="PIRSR001220-1"/>
    </source>
</evidence>
<dbReference type="PROSITE" id="PS00917">
    <property type="entry name" value="ASN_GLN_ASE_2"/>
    <property type="match status" value="1"/>
</dbReference>
<dbReference type="Pfam" id="PF17763">
    <property type="entry name" value="Asparaginase_C"/>
    <property type="match status" value="1"/>
</dbReference>
<dbReference type="Pfam" id="PF00710">
    <property type="entry name" value="Asparaginase"/>
    <property type="match status" value="1"/>
</dbReference>
<evidence type="ECO:0000313" key="13">
    <source>
        <dbReference type="EMBL" id="KEY71318.1"/>
    </source>
</evidence>
<accession>A0A084B189</accession>
<evidence type="ECO:0000256" key="10">
    <source>
        <dbReference type="SAM" id="SignalP"/>
    </source>
</evidence>
<dbReference type="PROSITE" id="PS00144">
    <property type="entry name" value="ASN_GLN_ASE_1"/>
    <property type="match status" value="1"/>
</dbReference>
<feature type="signal peptide" evidence="10">
    <location>
        <begin position="1"/>
        <end position="15"/>
    </location>
</feature>
<dbReference type="SMART" id="SM00870">
    <property type="entry name" value="Asparaginase"/>
    <property type="match status" value="1"/>
</dbReference>
<keyword evidence="3" id="KW-0378">Hydrolase</keyword>
<organism evidence="13 14">
    <name type="scientific">Stachybotrys chartarum (strain CBS 109288 / IBT 7711)</name>
    <name type="common">Toxic black mold</name>
    <name type="synonym">Stilbospora chartarum</name>
    <dbReference type="NCBI Taxonomy" id="1280523"/>
    <lineage>
        <taxon>Eukaryota</taxon>
        <taxon>Fungi</taxon>
        <taxon>Dikarya</taxon>
        <taxon>Ascomycota</taxon>
        <taxon>Pezizomycotina</taxon>
        <taxon>Sordariomycetes</taxon>
        <taxon>Hypocreomycetidae</taxon>
        <taxon>Hypocreales</taxon>
        <taxon>Stachybotryaceae</taxon>
        <taxon>Stachybotrys</taxon>
    </lineage>
</organism>
<evidence type="ECO:0000256" key="7">
    <source>
        <dbReference type="PROSITE-ProRule" id="PRU10099"/>
    </source>
</evidence>
<dbReference type="FunFam" id="3.40.50.1170:FF:000001">
    <property type="entry name" value="L-asparaginase 2"/>
    <property type="match status" value="1"/>
</dbReference>
<evidence type="ECO:0000256" key="3">
    <source>
        <dbReference type="ARBA" id="ARBA00022801"/>
    </source>
</evidence>
<name>A0A084B189_STACB</name>
<dbReference type="InterPro" id="IPR036152">
    <property type="entry name" value="Asp/glu_Ase-like_sf"/>
</dbReference>
<dbReference type="InterPro" id="IPR004550">
    <property type="entry name" value="AsnASE_II"/>
</dbReference>
<feature type="domain" description="Asparaginase/glutaminase C-terminal" evidence="12">
    <location>
        <begin position="251"/>
        <end position="355"/>
    </location>
</feature>
<dbReference type="OrthoDB" id="542841at2759"/>
<feature type="binding site" evidence="6">
    <location>
        <position position="95"/>
    </location>
    <ligand>
        <name>substrate</name>
    </ligand>
</feature>
<feature type="active site" description="O-isoaspartyl threonine intermediate" evidence="5">
    <location>
        <position position="44"/>
    </location>
</feature>
<feature type="chain" id="PRO_5011977476" description="asparaginase" evidence="10">
    <location>
        <begin position="16"/>
        <end position="366"/>
    </location>
</feature>
<dbReference type="InterPro" id="IPR020827">
    <property type="entry name" value="Asparaginase/glutaminase_AS1"/>
</dbReference>
<dbReference type="Gene3D" id="3.40.50.40">
    <property type="match status" value="1"/>
</dbReference>
<evidence type="ECO:0000259" key="12">
    <source>
        <dbReference type="Pfam" id="PF17763"/>
    </source>
</evidence>
<dbReference type="Gene3D" id="3.40.50.1170">
    <property type="entry name" value="L-asparaginase, N-terminal domain"/>
    <property type="match status" value="1"/>
</dbReference>
<evidence type="ECO:0000256" key="9">
    <source>
        <dbReference type="RuleBase" id="RU004456"/>
    </source>
</evidence>
<feature type="active site" evidence="7">
    <location>
        <position position="44"/>
    </location>
</feature>
<keyword evidence="14" id="KW-1185">Reference proteome</keyword>
<dbReference type="InterPro" id="IPR037152">
    <property type="entry name" value="L-asparaginase_N_sf"/>
</dbReference>
<proteinExistence type="inferred from homology"/>